<dbReference type="InterPro" id="IPR000555">
    <property type="entry name" value="JAMM/MPN+_dom"/>
</dbReference>
<dbReference type="GO" id="GO:0005634">
    <property type="term" value="C:nucleus"/>
    <property type="evidence" value="ECO:0007669"/>
    <property type="project" value="UniProtKB-ARBA"/>
</dbReference>
<feature type="domain" description="SANT" evidence="9">
    <location>
        <begin position="226"/>
        <end position="278"/>
    </location>
</feature>
<evidence type="ECO:0000256" key="5">
    <source>
        <dbReference type="SAM" id="MobiDB-lite"/>
    </source>
</evidence>
<accession>A0AAD5KBY1</accession>
<name>A0AAD5KBY1_9FUNG</name>
<feature type="compositionally biased region" description="Basic residues" evidence="5">
    <location>
        <begin position="560"/>
        <end position="574"/>
    </location>
</feature>
<dbReference type="PROSITE" id="PS50090">
    <property type="entry name" value="MYB_LIKE"/>
    <property type="match status" value="1"/>
</dbReference>
<evidence type="ECO:0000313" key="12">
    <source>
        <dbReference type="Proteomes" id="UP001209540"/>
    </source>
</evidence>
<dbReference type="SMART" id="SM00717">
    <property type="entry name" value="SANT"/>
    <property type="match status" value="1"/>
</dbReference>
<dbReference type="Gene3D" id="1.10.10.10">
    <property type="entry name" value="Winged helix-like DNA-binding domain superfamily/Winged helix DNA-binding domain"/>
    <property type="match status" value="1"/>
</dbReference>
<evidence type="ECO:0000256" key="3">
    <source>
        <dbReference type="ARBA" id="ARBA00023163"/>
    </source>
</evidence>
<keyword evidence="1" id="KW-0805">Transcription regulation</keyword>
<feature type="region of interest" description="Disordered" evidence="5">
    <location>
        <begin position="109"/>
        <end position="230"/>
    </location>
</feature>
<dbReference type="GO" id="GO:0003677">
    <property type="term" value="F:DNA binding"/>
    <property type="evidence" value="ECO:0007669"/>
    <property type="project" value="UniProtKB-KW"/>
</dbReference>
<dbReference type="PROSITE" id="PS50249">
    <property type="entry name" value="MPN"/>
    <property type="match status" value="1"/>
</dbReference>
<feature type="region of interest" description="Disordered" evidence="5">
    <location>
        <begin position="501"/>
        <end position="584"/>
    </location>
</feature>
<dbReference type="GO" id="GO:0010468">
    <property type="term" value="P:regulation of gene expression"/>
    <property type="evidence" value="ECO:0007669"/>
    <property type="project" value="UniProtKB-ARBA"/>
</dbReference>
<dbReference type="InterPro" id="IPR007526">
    <property type="entry name" value="SWIRM"/>
</dbReference>
<dbReference type="PROSITE" id="PS50934">
    <property type="entry name" value="SWIRM"/>
    <property type="match status" value="1"/>
</dbReference>
<feature type="compositionally biased region" description="Acidic residues" evidence="5">
    <location>
        <begin position="526"/>
        <end position="535"/>
    </location>
</feature>
<evidence type="ECO:0000259" key="9">
    <source>
        <dbReference type="PROSITE" id="PS51293"/>
    </source>
</evidence>
<dbReference type="Pfam" id="PF00249">
    <property type="entry name" value="Myb_DNA-binding"/>
    <property type="match status" value="1"/>
</dbReference>
<dbReference type="InterPro" id="IPR001005">
    <property type="entry name" value="SANT/Myb"/>
</dbReference>
<evidence type="ECO:0000256" key="1">
    <source>
        <dbReference type="ARBA" id="ARBA00023015"/>
    </source>
</evidence>
<feature type="compositionally biased region" description="Low complexity" evidence="5">
    <location>
        <begin position="158"/>
        <end position="185"/>
    </location>
</feature>
<feature type="compositionally biased region" description="Polar residues" evidence="5">
    <location>
        <begin position="140"/>
        <end position="157"/>
    </location>
</feature>
<feature type="domain" description="MPN" evidence="7">
    <location>
        <begin position="606"/>
        <end position="749"/>
    </location>
</feature>
<sequence length="843" mass="95472">MENMNPFNQHNHHHHHPMEDQTGYCTSDNMQDLLTSVPSSVMMSTTPTNVTKFMSQQHHHHPNTIMTQPQPPPFHPHPHHDASNTTPTTNTTMTTMTDPSSIMESMYYTTQPPPAPLQISYEEPPHQHSHQEEKHPQESFLPSSSSMKEPEQQHQQFDTTPDITTTAVINTTTTTNTGTTATPTMMTPPPPQQQQQHEEEEEGLSPQPEKSSTRKQQETSSASLPSHNMRWTNEEDELLLTGLLEHGYGKWKAISEHVKTRNPLQCKNHARHWLLTDKMDENVRNQPTVNKPTGSEEDKTSQKQQQHNLDEETLTNSMMMMETCQPPPSPQPGPFVFPPQQPITTNTTDEIIPPSSITTTTNDTTLALENTTHIAPKDTTVVNTTMIDNNDISNTNNNNNTTYTNSECKHFDRNTITDDEKKNNPEWFCDSKSNAKSPERYMKIRNHILDSWHQVYKPRYMTKTAARKSLKDCGDVNAIGRVHAYLENVGAINVGCVTTTKPRAPATRRAAVPSSSSSRRGYFYYEETDDEDDSNETSQKRKSRPDDDYDGRSGGSKGNGRNRPRPKRVTKKPQHYYDEDSTRDTDDPFCLVPVEDYVDVDPPFHVDIASNALLMMDFHSHLSYTEIIGLLGGRYVHEDRKLHVECVFPCLGTSSTDIECEMDPESEMRAREVFANKGLSVVGWYHSHPTFEPNPSVRDIEYQQLYQTLFRDETTGIEPFIGIIVNPSFAFEGDVSRIQYVHIEHHQKNQGIPFACPITILPDNVLSSEVIEQMTSLVHQFKGSDNNTDFDARMDKVIASLRANLPTVTEQMMDLLQNLRALMHEDDQPTADGPSSSGPVSVM</sequence>
<keyword evidence="2" id="KW-0238">DNA-binding</keyword>
<dbReference type="FunFam" id="1.10.10.10:FF:000020">
    <property type="entry name" value="SWI/SNF complex subunit SMARCC2 isoform c"/>
    <property type="match status" value="1"/>
</dbReference>
<feature type="compositionally biased region" description="Basic and acidic residues" evidence="5">
    <location>
        <begin position="123"/>
        <end position="137"/>
    </location>
</feature>
<dbReference type="Gene3D" id="3.40.140.10">
    <property type="entry name" value="Cytidine Deaminase, domain 2"/>
    <property type="match status" value="1"/>
</dbReference>
<feature type="domain" description="SWIRM" evidence="8">
    <location>
        <begin position="402"/>
        <end position="503"/>
    </location>
</feature>
<feature type="compositionally biased region" description="Polar residues" evidence="5">
    <location>
        <begin position="284"/>
        <end position="293"/>
    </location>
</feature>
<dbReference type="InterPro" id="IPR037518">
    <property type="entry name" value="MPN"/>
</dbReference>
<feature type="region of interest" description="Disordered" evidence="5">
    <location>
        <begin position="277"/>
        <end position="308"/>
    </location>
</feature>
<dbReference type="SUPFAM" id="SSF46689">
    <property type="entry name" value="Homeodomain-like"/>
    <property type="match status" value="2"/>
</dbReference>
<dbReference type="Pfam" id="PF01398">
    <property type="entry name" value="JAB"/>
    <property type="match status" value="1"/>
</dbReference>
<dbReference type="GO" id="GO:0008237">
    <property type="term" value="F:metallopeptidase activity"/>
    <property type="evidence" value="ECO:0007669"/>
    <property type="project" value="InterPro"/>
</dbReference>
<dbReference type="InterPro" id="IPR017930">
    <property type="entry name" value="Myb_dom"/>
</dbReference>
<evidence type="ECO:0008006" key="13">
    <source>
        <dbReference type="Google" id="ProtNLM"/>
    </source>
</evidence>
<feature type="compositionally biased region" description="Basic and acidic residues" evidence="5">
    <location>
        <begin position="575"/>
        <end position="584"/>
    </location>
</feature>
<dbReference type="InterPro" id="IPR009057">
    <property type="entry name" value="Homeodomain-like_sf"/>
</dbReference>
<gene>
    <name evidence="11" type="ORF">BDA99DRAFT_42842</name>
</gene>
<dbReference type="CDD" id="cd00167">
    <property type="entry name" value="SANT"/>
    <property type="match status" value="1"/>
</dbReference>
<dbReference type="Gene3D" id="1.10.10.60">
    <property type="entry name" value="Homeodomain-like"/>
    <property type="match status" value="1"/>
</dbReference>
<feature type="domain" description="Myb-like" evidence="6">
    <location>
        <begin position="230"/>
        <end position="274"/>
    </location>
</feature>
<dbReference type="InterPro" id="IPR036388">
    <property type="entry name" value="WH-like_DNA-bd_sf"/>
</dbReference>
<dbReference type="Proteomes" id="UP001209540">
    <property type="component" value="Unassembled WGS sequence"/>
</dbReference>
<keyword evidence="3" id="KW-0804">Transcription</keyword>
<protein>
    <recommendedName>
        <fullName evidence="13">Myb-like, SWIRM and MPN domain-containing protein 1</fullName>
    </recommendedName>
</protein>
<dbReference type="Pfam" id="PF04433">
    <property type="entry name" value="SWIRM"/>
    <property type="match status" value="1"/>
</dbReference>
<feature type="compositionally biased region" description="Low complexity" evidence="5">
    <location>
        <begin position="501"/>
        <end position="520"/>
    </location>
</feature>
<organism evidence="11 12">
    <name type="scientific">Phascolomyces articulosus</name>
    <dbReference type="NCBI Taxonomy" id="60185"/>
    <lineage>
        <taxon>Eukaryota</taxon>
        <taxon>Fungi</taxon>
        <taxon>Fungi incertae sedis</taxon>
        <taxon>Mucoromycota</taxon>
        <taxon>Mucoromycotina</taxon>
        <taxon>Mucoromycetes</taxon>
        <taxon>Mucorales</taxon>
        <taxon>Lichtheimiaceae</taxon>
        <taxon>Phascolomyces</taxon>
    </lineage>
</organism>
<dbReference type="AlphaFoldDB" id="A0AAD5KBY1"/>
<keyword evidence="4" id="KW-0539">Nucleus</keyword>
<dbReference type="SMART" id="SM00232">
    <property type="entry name" value="JAB_MPN"/>
    <property type="match status" value="1"/>
</dbReference>
<evidence type="ECO:0000313" key="11">
    <source>
        <dbReference type="EMBL" id="KAI9265114.1"/>
    </source>
</evidence>
<dbReference type="EMBL" id="JAIXMP010000011">
    <property type="protein sequence ID" value="KAI9265114.1"/>
    <property type="molecule type" value="Genomic_DNA"/>
</dbReference>
<keyword evidence="12" id="KW-1185">Reference proteome</keyword>
<dbReference type="PROSITE" id="PS51294">
    <property type="entry name" value="HTH_MYB"/>
    <property type="match status" value="1"/>
</dbReference>
<evidence type="ECO:0000256" key="4">
    <source>
        <dbReference type="ARBA" id="ARBA00023242"/>
    </source>
</evidence>
<evidence type="ECO:0000259" key="10">
    <source>
        <dbReference type="PROSITE" id="PS51294"/>
    </source>
</evidence>
<feature type="domain" description="HTH myb-type" evidence="10">
    <location>
        <begin position="230"/>
        <end position="278"/>
    </location>
</feature>
<evidence type="ECO:0000259" key="8">
    <source>
        <dbReference type="PROSITE" id="PS50934"/>
    </source>
</evidence>
<feature type="compositionally biased region" description="Polar residues" evidence="5">
    <location>
        <begin position="218"/>
        <end position="230"/>
    </location>
</feature>
<reference evidence="11" key="1">
    <citation type="journal article" date="2022" name="IScience">
        <title>Evolution of zygomycete secretomes and the origins of terrestrial fungal ecologies.</title>
        <authorList>
            <person name="Chang Y."/>
            <person name="Wang Y."/>
            <person name="Mondo S."/>
            <person name="Ahrendt S."/>
            <person name="Andreopoulos W."/>
            <person name="Barry K."/>
            <person name="Beard J."/>
            <person name="Benny G.L."/>
            <person name="Blankenship S."/>
            <person name="Bonito G."/>
            <person name="Cuomo C."/>
            <person name="Desiro A."/>
            <person name="Gervers K.A."/>
            <person name="Hundley H."/>
            <person name="Kuo A."/>
            <person name="LaButti K."/>
            <person name="Lang B.F."/>
            <person name="Lipzen A."/>
            <person name="O'Donnell K."/>
            <person name="Pangilinan J."/>
            <person name="Reynolds N."/>
            <person name="Sandor L."/>
            <person name="Smith M.E."/>
            <person name="Tsang A."/>
            <person name="Grigoriev I.V."/>
            <person name="Stajich J.E."/>
            <person name="Spatafora J.W."/>
        </authorList>
    </citation>
    <scope>NUCLEOTIDE SEQUENCE</scope>
    <source>
        <strain evidence="11">RSA 2281</strain>
    </source>
</reference>
<dbReference type="InterPro" id="IPR050242">
    <property type="entry name" value="JAMM_MPN+_peptidase_M67A"/>
</dbReference>
<dbReference type="PROSITE" id="PS51293">
    <property type="entry name" value="SANT"/>
    <property type="match status" value="1"/>
</dbReference>
<feature type="compositionally biased region" description="Low complexity" evidence="5">
    <location>
        <begin position="84"/>
        <end position="93"/>
    </location>
</feature>
<evidence type="ECO:0000256" key="2">
    <source>
        <dbReference type="ARBA" id="ARBA00023125"/>
    </source>
</evidence>
<comment type="caution">
    <text evidence="11">The sequence shown here is derived from an EMBL/GenBank/DDBJ whole genome shotgun (WGS) entry which is preliminary data.</text>
</comment>
<feature type="region of interest" description="Disordered" evidence="5">
    <location>
        <begin position="56"/>
        <end position="93"/>
    </location>
</feature>
<dbReference type="SUPFAM" id="SSF102712">
    <property type="entry name" value="JAB1/MPN domain"/>
    <property type="match status" value="1"/>
</dbReference>
<evidence type="ECO:0000259" key="6">
    <source>
        <dbReference type="PROSITE" id="PS50090"/>
    </source>
</evidence>
<evidence type="ECO:0000259" key="7">
    <source>
        <dbReference type="PROSITE" id="PS50249"/>
    </source>
</evidence>
<dbReference type="InterPro" id="IPR017884">
    <property type="entry name" value="SANT_dom"/>
</dbReference>
<dbReference type="PANTHER" id="PTHR10410">
    <property type="entry name" value="EUKARYOTIC TRANSLATION INITIATION FACTOR 3 -RELATED"/>
    <property type="match status" value="1"/>
</dbReference>
<proteinExistence type="predicted"/>
<reference evidence="11" key="2">
    <citation type="submission" date="2023-02" db="EMBL/GenBank/DDBJ databases">
        <authorList>
            <consortium name="DOE Joint Genome Institute"/>
            <person name="Mondo S.J."/>
            <person name="Chang Y."/>
            <person name="Wang Y."/>
            <person name="Ahrendt S."/>
            <person name="Andreopoulos W."/>
            <person name="Barry K."/>
            <person name="Beard J."/>
            <person name="Benny G.L."/>
            <person name="Blankenship S."/>
            <person name="Bonito G."/>
            <person name="Cuomo C."/>
            <person name="Desiro A."/>
            <person name="Gervers K.A."/>
            <person name="Hundley H."/>
            <person name="Kuo A."/>
            <person name="LaButti K."/>
            <person name="Lang B.F."/>
            <person name="Lipzen A."/>
            <person name="O'Donnell K."/>
            <person name="Pangilinan J."/>
            <person name="Reynolds N."/>
            <person name="Sandor L."/>
            <person name="Smith M.W."/>
            <person name="Tsang A."/>
            <person name="Grigoriev I.V."/>
            <person name="Stajich J.E."/>
            <person name="Spatafora J.W."/>
        </authorList>
    </citation>
    <scope>NUCLEOTIDE SEQUENCE</scope>
    <source>
        <strain evidence="11">RSA 2281</strain>
    </source>
</reference>
<feature type="region of interest" description="Disordered" evidence="5">
    <location>
        <begin position="1"/>
        <end position="30"/>
    </location>
</feature>